<dbReference type="EMBL" id="LSRS01000005">
    <property type="protein sequence ID" value="KAF1084489.1"/>
    <property type="molecule type" value="Genomic_DNA"/>
</dbReference>
<protein>
    <submittedName>
        <fullName evidence="1">Uncharacterized protein</fullName>
    </submittedName>
</protein>
<organism evidence="1 2">
    <name type="scientific">Sporotomaculum syntrophicum</name>
    <dbReference type="NCBI Taxonomy" id="182264"/>
    <lineage>
        <taxon>Bacteria</taxon>
        <taxon>Bacillati</taxon>
        <taxon>Bacillota</taxon>
        <taxon>Clostridia</taxon>
        <taxon>Eubacteriales</taxon>
        <taxon>Desulfallaceae</taxon>
        <taxon>Sporotomaculum</taxon>
    </lineage>
</organism>
<keyword evidence="2" id="KW-1185">Reference proteome</keyword>
<reference evidence="1" key="1">
    <citation type="submission" date="2016-02" db="EMBL/GenBank/DDBJ databases">
        <title>Draft Genome Sequence of Sporotomaculum syntrophicum Strain FB, a Syntrophic Benzoate Degrader.</title>
        <authorList>
            <person name="Nobu M.K."/>
            <person name="Narihiro T."/>
            <person name="Qiu Y.-L."/>
            <person name="Ohashi A."/>
            <person name="Liu W.-T."/>
            <person name="Yuji S."/>
        </authorList>
    </citation>
    <scope>NUCLEOTIDE SEQUENCE</scope>
    <source>
        <strain evidence="1">FB</strain>
    </source>
</reference>
<proteinExistence type="predicted"/>
<dbReference type="AlphaFoldDB" id="A0A9D2WNE7"/>
<accession>A0A9D2WNE7</accession>
<name>A0A9D2WNE7_9FIRM</name>
<comment type="caution">
    <text evidence="1">The sequence shown here is derived from an EMBL/GenBank/DDBJ whole genome shotgun (WGS) entry which is preliminary data.</text>
</comment>
<gene>
    <name evidence="1" type="ORF">SPSYN_02267</name>
</gene>
<evidence type="ECO:0000313" key="1">
    <source>
        <dbReference type="EMBL" id="KAF1084489.1"/>
    </source>
</evidence>
<dbReference type="Proteomes" id="UP000798488">
    <property type="component" value="Unassembled WGS sequence"/>
</dbReference>
<sequence>MNEQETKITLVKMESCMMMTCEGCSVPCLR</sequence>
<evidence type="ECO:0000313" key="2">
    <source>
        <dbReference type="Proteomes" id="UP000798488"/>
    </source>
</evidence>